<protein>
    <submittedName>
        <fullName evidence="1">Uncharacterized protein</fullName>
    </submittedName>
</protein>
<proteinExistence type="predicted"/>
<dbReference type="AlphaFoldDB" id="A0A2P2QXY5"/>
<name>A0A2P2QXY5_RHIMU</name>
<dbReference type="EMBL" id="GGEC01091354">
    <property type="protein sequence ID" value="MBX71838.1"/>
    <property type="molecule type" value="Transcribed_RNA"/>
</dbReference>
<reference evidence="1" key="1">
    <citation type="submission" date="2018-02" db="EMBL/GenBank/DDBJ databases">
        <title>Rhizophora mucronata_Transcriptome.</title>
        <authorList>
            <person name="Meera S.P."/>
            <person name="Sreeshan A."/>
            <person name="Augustine A."/>
        </authorList>
    </citation>
    <scope>NUCLEOTIDE SEQUENCE</scope>
    <source>
        <tissue evidence="1">Leaf</tissue>
    </source>
</reference>
<accession>A0A2P2QXY5</accession>
<sequence>MSADMSYRPNYNNQLTIILLLLASHT</sequence>
<evidence type="ECO:0000313" key="1">
    <source>
        <dbReference type="EMBL" id="MBX71838.1"/>
    </source>
</evidence>
<organism evidence="1">
    <name type="scientific">Rhizophora mucronata</name>
    <name type="common">Asiatic mangrove</name>
    <dbReference type="NCBI Taxonomy" id="61149"/>
    <lineage>
        <taxon>Eukaryota</taxon>
        <taxon>Viridiplantae</taxon>
        <taxon>Streptophyta</taxon>
        <taxon>Embryophyta</taxon>
        <taxon>Tracheophyta</taxon>
        <taxon>Spermatophyta</taxon>
        <taxon>Magnoliopsida</taxon>
        <taxon>eudicotyledons</taxon>
        <taxon>Gunneridae</taxon>
        <taxon>Pentapetalae</taxon>
        <taxon>rosids</taxon>
        <taxon>fabids</taxon>
        <taxon>Malpighiales</taxon>
        <taxon>Rhizophoraceae</taxon>
        <taxon>Rhizophora</taxon>
    </lineage>
</organism>